<reference evidence="3" key="1">
    <citation type="submission" date="2017-04" db="EMBL/GenBank/DDBJ databases">
        <authorList>
            <person name="Varghese N."/>
            <person name="Submissions S."/>
        </authorList>
    </citation>
    <scope>NUCLEOTIDE SEQUENCE [LARGE SCALE GENOMIC DNA]</scope>
    <source>
        <strain evidence="3">DSM 4125</strain>
    </source>
</reference>
<evidence type="ECO:0000256" key="1">
    <source>
        <dbReference type="ARBA" id="ARBA00005534"/>
    </source>
</evidence>
<dbReference type="Proteomes" id="UP000193804">
    <property type="component" value="Unassembled WGS sequence"/>
</dbReference>
<proteinExistence type="inferred from homology"/>
<protein>
    <submittedName>
        <fullName evidence="2">Secondary thiamine-phosphate synthase enzyme</fullName>
    </submittedName>
</protein>
<accession>A0A1X7K334</accession>
<dbReference type="PROSITE" id="PS01314">
    <property type="entry name" value="UPF0047"/>
    <property type="match status" value="1"/>
</dbReference>
<dbReference type="PANTHER" id="PTHR30615:SF8">
    <property type="entry name" value="UPF0047 PROTEIN C4A8.02C"/>
    <property type="match status" value="1"/>
</dbReference>
<evidence type="ECO:0000313" key="2">
    <source>
        <dbReference type="EMBL" id="SMG35123.1"/>
    </source>
</evidence>
<dbReference type="SUPFAM" id="SSF111038">
    <property type="entry name" value="YjbQ-like"/>
    <property type="match status" value="1"/>
</dbReference>
<sequence>MPTLQQSFQLRPYPRGFHLIEQEIEENMPQLKDIKAGIAHIFIHHTSAGLTLNENADPTVRGDFERHFNKMVPENMDYYQHTTEGSDDMPAHIKASLLGSSVSVPIQNGKLLTGTWQGVYLCEHRNNGGGRKITITVMGD</sequence>
<dbReference type="Gene3D" id="2.60.120.460">
    <property type="entry name" value="YjbQ-like"/>
    <property type="match status" value="1"/>
</dbReference>
<organism evidence="2 3">
    <name type="scientific">Marivirga sericea</name>
    <dbReference type="NCBI Taxonomy" id="1028"/>
    <lineage>
        <taxon>Bacteria</taxon>
        <taxon>Pseudomonadati</taxon>
        <taxon>Bacteroidota</taxon>
        <taxon>Cytophagia</taxon>
        <taxon>Cytophagales</taxon>
        <taxon>Marivirgaceae</taxon>
        <taxon>Marivirga</taxon>
    </lineage>
</organism>
<dbReference type="InterPro" id="IPR035917">
    <property type="entry name" value="YjbQ-like_sf"/>
</dbReference>
<gene>
    <name evidence="2" type="ORF">SAMN05661096_02301</name>
</gene>
<comment type="similarity">
    <text evidence="1">Belongs to the UPF0047 family.</text>
</comment>
<dbReference type="EMBL" id="FXAW01000004">
    <property type="protein sequence ID" value="SMG35123.1"/>
    <property type="molecule type" value="Genomic_DNA"/>
</dbReference>
<dbReference type="InterPro" id="IPR001602">
    <property type="entry name" value="UPF0047_YjbQ-like"/>
</dbReference>
<dbReference type="PANTHER" id="PTHR30615">
    <property type="entry name" value="UNCHARACTERIZED PROTEIN YJBQ-RELATED"/>
    <property type="match status" value="1"/>
</dbReference>
<dbReference type="STRING" id="1028.SAMN05661096_02301"/>
<dbReference type="Pfam" id="PF01894">
    <property type="entry name" value="YjbQ"/>
    <property type="match status" value="1"/>
</dbReference>
<dbReference type="AlphaFoldDB" id="A0A1X7K334"/>
<dbReference type="RefSeq" id="WP_085517518.1">
    <property type="nucleotide sequence ID" value="NZ_FXAW01000004.1"/>
</dbReference>
<dbReference type="OrthoDB" id="9801725at2"/>
<keyword evidence="3" id="KW-1185">Reference proteome</keyword>
<dbReference type="PIRSF" id="PIRSF004681">
    <property type="entry name" value="UCP004681"/>
    <property type="match status" value="1"/>
</dbReference>
<dbReference type="NCBIfam" id="TIGR00149">
    <property type="entry name" value="TIGR00149_YjbQ"/>
    <property type="match status" value="1"/>
</dbReference>
<evidence type="ECO:0000313" key="3">
    <source>
        <dbReference type="Proteomes" id="UP000193804"/>
    </source>
</evidence>
<name>A0A1X7K334_9BACT</name>